<protein>
    <submittedName>
        <fullName evidence="8">NADH ubiquinone oxidoreductase chain A</fullName>
    </submittedName>
</protein>
<sequence length="123" mass="13714">MAYDAIIAVAVVLTVVPLTLLLVYAFLSRVTRGPDHVYKRLRYEAGNPPRGAARIPTIYQYFGYILIFVALDPVFMLLFVLPAAAGGQWLKAVLLSMASVAAILPPIVYAARYARRREYWSLP</sequence>
<name>A0A0P0N456_9CREN</name>
<evidence type="ECO:0000256" key="6">
    <source>
        <dbReference type="ARBA" id="ARBA00023136"/>
    </source>
</evidence>
<accession>A0A0P0N456</accession>
<reference evidence="8 10" key="1">
    <citation type="submission" date="2015-10" db="EMBL/GenBank/DDBJ databases">
        <title>Complete genome sequence of hyperthermophilic archaeon Pyrodictium delaneyi Su06.</title>
        <authorList>
            <person name="Jung J.-H."/>
            <person name="Lin J."/>
            <person name="Holden J.F."/>
            <person name="Park C.-S."/>
        </authorList>
    </citation>
    <scope>NUCLEOTIDE SEQUENCE [LARGE SCALE GENOMIC DNA]</scope>
    <source>
        <strain evidence="8 10">Su06</strain>
    </source>
</reference>
<keyword evidence="11" id="KW-1185">Reference proteome</keyword>
<dbReference type="Proteomes" id="UP000196694">
    <property type="component" value="Unassembled WGS sequence"/>
</dbReference>
<evidence type="ECO:0000313" key="8">
    <source>
        <dbReference type="EMBL" id="ALL01515.1"/>
    </source>
</evidence>
<dbReference type="InterPro" id="IPR038430">
    <property type="entry name" value="NDAH_ubi_oxred_su3_sf"/>
</dbReference>
<dbReference type="STRING" id="1273541.Pyrde_1472"/>
<feature type="transmembrane region" description="Helical" evidence="7">
    <location>
        <begin position="61"/>
        <end position="83"/>
    </location>
</feature>
<evidence type="ECO:0000256" key="2">
    <source>
        <dbReference type="ARBA" id="ARBA00008472"/>
    </source>
</evidence>
<keyword evidence="5 7" id="KW-1133">Transmembrane helix</keyword>
<evidence type="ECO:0000256" key="3">
    <source>
        <dbReference type="ARBA" id="ARBA00022448"/>
    </source>
</evidence>
<evidence type="ECO:0000256" key="4">
    <source>
        <dbReference type="ARBA" id="ARBA00022692"/>
    </source>
</evidence>
<keyword evidence="6 7" id="KW-0472">Membrane</keyword>
<dbReference type="GeneID" id="26099813"/>
<evidence type="ECO:0000313" key="10">
    <source>
        <dbReference type="Proteomes" id="UP000058613"/>
    </source>
</evidence>
<dbReference type="GO" id="GO:0008137">
    <property type="term" value="F:NADH dehydrogenase (ubiquinone) activity"/>
    <property type="evidence" value="ECO:0007669"/>
    <property type="project" value="InterPro"/>
</dbReference>
<feature type="transmembrane region" description="Helical" evidence="7">
    <location>
        <begin position="89"/>
        <end position="111"/>
    </location>
</feature>
<evidence type="ECO:0000256" key="1">
    <source>
        <dbReference type="ARBA" id="ARBA00004370"/>
    </source>
</evidence>
<keyword evidence="3" id="KW-0813">Transport</keyword>
<dbReference type="EMBL" id="NCQP01000003">
    <property type="protein sequence ID" value="OWJ54581.1"/>
    <property type="molecule type" value="Genomic_DNA"/>
</dbReference>
<feature type="transmembrane region" description="Helical" evidence="7">
    <location>
        <begin position="6"/>
        <end position="27"/>
    </location>
</feature>
<evidence type="ECO:0000256" key="5">
    <source>
        <dbReference type="ARBA" id="ARBA00022989"/>
    </source>
</evidence>
<gene>
    <name evidence="9" type="ORF">Pdsh_06005</name>
    <name evidence="8" type="ORF">Pyrde_1472</name>
</gene>
<evidence type="ECO:0000313" key="9">
    <source>
        <dbReference type="EMBL" id="OWJ54581.1"/>
    </source>
</evidence>
<dbReference type="InterPro" id="IPR000440">
    <property type="entry name" value="NADH_UbQ/plastoQ_OxRdtase_su3"/>
</dbReference>
<dbReference type="EMBL" id="CP013011">
    <property type="protein sequence ID" value="ALL01515.1"/>
    <property type="molecule type" value="Genomic_DNA"/>
</dbReference>
<proteinExistence type="inferred from homology"/>
<comment type="similarity">
    <text evidence="2">Belongs to the complex I subunit 3 family.</text>
</comment>
<keyword evidence="8" id="KW-0830">Ubiquinone</keyword>
<evidence type="ECO:0000313" key="11">
    <source>
        <dbReference type="Proteomes" id="UP000196694"/>
    </source>
</evidence>
<dbReference type="KEGG" id="pdl:Pyrde_1472"/>
<dbReference type="Proteomes" id="UP000058613">
    <property type="component" value="Chromosome"/>
</dbReference>
<reference evidence="9 11" key="2">
    <citation type="submission" date="2017-05" db="EMBL/GenBank/DDBJ databases">
        <title>The draft genome of the hyperthermophilic archaeon 'Pyrodictium delaneyi strain Hulk', an iron and nitrate reducer, reveals the capacity for sulfate reduction.</title>
        <authorList>
            <person name="Demey L.M."/>
            <person name="Miller C."/>
            <person name="Manzella M."/>
            <person name="Reguera G."/>
            <person name="Kashefi K."/>
        </authorList>
    </citation>
    <scope>NUCLEOTIDE SEQUENCE [LARGE SCALE GENOMIC DNA]</scope>
    <source>
        <strain evidence="9 11">Hulk</strain>
    </source>
</reference>
<dbReference type="Gene3D" id="1.20.58.1610">
    <property type="entry name" value="NADH:ubiquinone/plastoquinone oxidoreductase, chain 3"/>
    <property type="match status" value="1"/>
</dbReference>
<dbReference type="OrthoDB" id="15381at2157"/>
<dbReference type="Pfam" id="PF00507">
    <property type="entry name" value="Oxidored_q4"/>
    <property type="match status" value="1"/>
</dbReference>
<dbReference type="AlphaFoldDB" id="A0A0P0N456"/>
<comment type="subcellular location">
    <subcellularLocation>
        <location evidence="1">Membrane</location>
    </subcellularLocation>
</comment>
<dbReference type="RefSeq" id="WP_055409551.1">
    <property type="nucleotide sequence ID" value="NZ_CP013011.1"/>
</dbReference>
<dbReference type="GO" id="GO:0016020">
    <property type="term" value="C:membrane"/>
    <property type="evidence" value="ECO:0007669"/>
    <property type="project" value="UniProtKB-SubCell"/>
</dbReference>
<evidence type="ECO:0000256" key="7">
    <source>
        <dbReference type="SAM" id="Phobius"/>
    </source>
</evidence>
<organism evidence="8 10">
    <name type="scientific">Pyrodictium delaneyi</name>
    <dbReference type="NCBI Taxonomy" id="1273541"/>
    <lineage>
        <taxon>Archaea</taxon>
        <taxon>Thermoproteota</taxon>
        <taxon>Thermoprotei</taxon>
        <taxon>Desulfurococcales</taxon>
        <taxon>Pyrodictiaceae</taxon>
        <taxon>Pyrodictium</taxon>
    </lineage>
</organism>
<keyword evidence="4 7" id="KW-0812">Transmembrane</keyword>